<gene>
    <name evidence="1" type="ORF">I314_04149</name>
</gene>
<dbReference type="Proteomes" id="UP000053800">
    <property type="component" value="Unassembled WGS sequence"/>
</dbReference>
<sequence length="167" mass="19991">MTLDQSPTVPKILFIIHTSHPFQNLTRMIQVLFYRPLFAYEVRILIQLKENVKYTSDSDWEDAFGRPFWKAIVLAIAGNAVIETTEVSVDEDETDAFRRLMFYIPQAERFKQLIEKEGWESLLDDEEEKRLFELYWKDWMVIEEADRNLLDEHGYQCRSWSNMEVQT</sequence>
<organism evidence="1 2">
    <name type="scientific">Cryptococcus bacillisporus CA1873</name>
    <dbReference type="NCBI Taxonomy" id="1296111"/>
    <lineage>
        <taxon>Eukaryota</taxon>
        <taxon>Fungi</taxon>
        <taxon>Dikarya</taxon>
        <taxon>Basidiomycota</taxon>
        <taxon>Agaricomycotina</taxon>
        <taxon>Tremellomycetes</taxon>
        <taxon>Tremellales</taxon>
        <taxon>Cryptococcaceae</taxon>
        <taxon>Cryptococcus</taxon>
        <taxon>Cryptococcus gattii species complex</taxon>
    </lineage>
</organism>
<evidence type="ECO:0000313" key="1">
    <source>
        <dbReference type="EMBL" id="KIR59718.1"/>
    </source>
</evidence>
<keyword evidence="2" id="KW-1185">Reference proteome</keyword>
<protein>
    <submittedName>
        <fullName evidence="1">Uncharacterized protein</fullName>
    </submittedName>
</protein>
<name>A0ABR5B846_CRYGA</name>
<accession>A0ABR5B846</accession>
<proteinExistence type="predicted"/>
<dbReference type="EMBL" id="KN848899">
    <property type="protein sequence ID" value="KIR59718.1"/>
    <property type="molecule type" value="Genomic_DNA"/>
</dbReference>
<evidence type="ECO:0000313" key="2">
    <source>
        <dbReference type="Proteomes" id="UP000053800"/>
    </source>
</evidence>
<reference evidence="1 2" key="1">
    <citation type="submission" date="2015-01" db="EMBL/GenBank/DDBJ databases">
        <title>The Genome Sequence of Cryptococcus gattii CA1873.</title>
        <authorList>
            <consortium name="The Broad Institute Genomics Platform"/>
            <person name="Cuomo C."/>
            <person name="Litvintseva A."/>
            <person name="Chen Y."/>
            <person name="Heitman J."/>
            <person name="Sun S."/>
            <person name="Springer D."/>
            <person name="Dromer F."/>
            <person name="Young S."/>
            <person name="Zeng Q."/>
            <person name="Gargeya S."/>
            <person name="Abouelleil A."/>
            <person name="Alvarado L."/>
            <person name="Chapman S.B."/>
            <person name="Gainer-Dewar J."/>
            <person name="Goldberg J."/>
            <person name="Griggs A."/>
            <person name="Gujja S."/>
            <person name="Hansen M."/>
            <person name="Howarth C."/>
            <person name="Imamovic A."/>
            <person name="Larimer J."/>
            <person name="Murphy C."/>
            <person name="Naylor J."/>
            <person name="Pearson M."/>
            <person name="Priest M."/>
            <person name="Roberts A."/>
            <person name="Saif S."/>
            <person name="Shea T."/>
            <person name="Sykes S."/>
            <person name="Wortman J."/>
            <person name="Nusbaum C."/>
            <person name="Birren B."/>
        </authorList>
    </citation>
    <scope>NUCLEOTIDE SEQUENCE [LARGE SCALE GENOMIC DNA]</scope>
    <source>
        <strain evidence="1 2">CA1873</strain>
    </source>
</reference>